<dbReference type="RefSeq" id="WP_115885170.1">
    <property type="nucleotide sequence ID" value="NZ_CBCSHX010000003.1"/>
</dbReference>
<dbReference type="Proteomes" id="UP000257076">
    <property type="component" value="Unassembled WGS sequence"/>
</dbReference>
<feature type="domain" description="YCII-related" evidence="2">
    <location>
        <begin position="13"/>
        <end position="82"/>
    </location>
</feature>
<sequence length="90" mass="10463">MKYFAVFLSMKDEELSRVHRPEHLEFLARQREAGSVLMNGRFADGAGGLIIYRTEDTESAVALVKQDPYISLGARDYEIHEWDMETNYEF</sequence>
<dbReference type="OrthoDB" id="162319at2"/>
<dbReference type="PANTHER" id="PTHR37828:SF1">
    <property type="entry name" value="YCII-RELATED DOMAIN-CONTAINING PROTEIN"/>
    <property type="match status" value="1"/>
</dbReference>
<name>A0A3E0AX12_9STAP</name>
<dbReference type="InterPro" id="IPR011008">
    <property type="entry name" value="Dimeric_a/b-barrel"/>
</dbReference>
<accession>A0A3E0AX12</accession>
<evidence type="ECO:0000256" key="1">
    <source>
        <dbReference type="ARBA" id="ARBA00007689"/>
    </source>
</evidence>
<comment type="caution">
    <text evidence="3">The sequence shown here is derived from an EMBL/GenBank/DDBJ whole genome shotgun (WGS) entry which is preliminary data.</text>
</comment>
<comment type="similarity">
    <text evidence="1">Belongs to the YciI family.</text>
</comment>
<dbReference type="SUPFAM" id="SSF54909">
    <property type="entry name" value="Dimeric alpha+beta barrel"/>
    <property type="match status" value="1"/>
</dbReference>
<gene>
    <name evidence="3" type="ORF">DFR63_1361</name>
</gene>
<evidence type="ECO:0000259" key="2">
    <source>
        <dbReference type="Pfam" id="PF03795"/>
    </source>
</evidence>
<reference evidence="3 4" key="1">
    <citation type="submission" date="2018-08" db="EMBL/GenBank/DDBJ databases">
        <title>Genomic Encyclopedia of Type Strains, Phase IV (KMG-IV): sequencing the most valuable type-strain genomes for metagenomic binning, comparative biology and taxonomic classification.</title>
        <authorList>
            <person name="Goeker M."/>
        </authorList>
    </citation>
    <scope>NUCLEOTIDE SEQUENCE [LARGE SCALE GENOMIC DNA]</scope>
    <source>
        <strain evidence="3 4">DSM 17274</strain>
    </source>
</reference>
<protein>
    <recommendedName>
        <fullName evidence="2">YCII-related domain-containing protein</fullName>
    </recommendedName>
</protein>
<evidence type="ECO:0000313" key="4">
    <source>
        <dbReference type="Proteomes" id="UP000257076"/>
    </source>
</evidence>
<organism evidence="3 4">
    <name type="scientific">Jeotgalicoccus halotolerans</name>
    <dbReference type="NCBI Taxonomy" id="157227"/>
    <lineage>
        <taxon>Bacteria</taxon>
        <taxon>Bacillati</taxon>
        <taxon>Bacillota</taxon>
        <taxon>Bacilli</taxon>
        <taxon>Bacillales</taxon>
        <taxon>Staphylococcaceae</taxon>
        <taxon>Jeotgalicoccus</taxon>
    </lineage>
</organism>
<dbReference type="InterPro" id="IPR005545">
    <property type="entry name" value="YCII"/>
</dbReference>
<dbReference type="PANTHER" id="PTHR37828">
    <property type="entry name" value="GSR2449 PROTEIN"/>
    <property type="match status" value="1"/>
</dbReference>
<proteinExistence type="inferred from homology"/>
<dbReference type="Pfam" id="PF03795">
    <property type="entry name" value="YCII"/>
    <property type="match status" value="1"/>
</dbReference>
<dbReference type="EMBL" id="QUMW01000011">
    <property type="protein sequence ID" value="REG24269.1"/>
    <property type="molecule type" value="Genomic_DNA"/>
</dbReference>
<dbReference type="Gene3D" id="3.30.70.1060">
    <property type="entry name" value="Dimeric alpha+beta barrel"/>
    <property type="match status" value="1"/>
</dbReference>
<dbReference type="AlphaFoldDB" id="A0A3E0AX12"/>
<evidence type="ECO:0000313" key="3">
    <source>
        <dbReference type="EMBL" id="REG24269.1"/>
    </source>
</evidence>
<keyword evidence="4" id="KW-1185">Reference proteome</keyword>